<accession>A0A1N7S033</accession>
<protein>
    <submittedName>
        <fullName evidence="4">Aromatic-ring-hydroxylating dioxygenase, beta subunit</fullName>
    </submittedName>
</protein>
<evidence type="ECO:0000256" key="1">
    <source>
        <dbReference type="ARBA" id="ARBA00009570"/>
    </source>
</evidence>
<dbReference type="Gene3D" id="3.10.450.50">
    <property type="match status" value="1"/>
</dbReference>
<evidence type="ECO:0000313" key="4">
    <source>
        <dbReference type="EMBL" id="SIT40725.1"/>
    </source>
</evidence>
<feature type="compositionally biased region" description="Polar residues" evidence="3">
    <location>
        <begin position="1"/>
        <end position="11"/>
    </location>
</feature>
<dbReference type="InterPro" id="IPR000391">
    <property type="entry name" value="Rng_hydr_dOase-bsu"/>
</dbReference>
<dbReference type="OrthoDB" id="7062869at2"/>
<reference evidence="4" key="1">
    <citation type="submission" date="2016-12" db="EMBL/GenBank/DDBJ databases">
        <authorList>
            <person name="Moulin L."/>
        </authorList>
    </citation>
    <scope>NUCLEOTIDE SEQUENCE [LARGE SCALE GENOMIC DNA]</scope>
    <source>
        <strain evidence="4">STM 7183</strain>
    </source>
</reference>
<dbReference type="InterPro" id="IPR032710">
    <property type="entry name" value="NTF2-like_dom_sf"/>
</dbReference>
<dbReference type="EMBL" id="CYGY02000025">
    <property type="protein sequence ID" value="SIT40725.1"/>
    <property type="molecule type" value="Genomic_DNA"/>
</dbReference>
<comment type="caution">
    <text evidence="4">The sequence shown here is derived from an EMBL/GenBank/DDBJ whole genome shotgun (WGS) entry which is preliminary data.</text>
</comment>
<gene>
    <name evidence="4" type="ORF">BN2476_250044</name>
</gene>
<dbReference type="Pfam" id="PF00866">
    <property type="entry name" value="Ring_hydroxyl_B"/>
    <property type="match status" value="1"/>
</dbReference>
<dbReference type="SUPFAM" id="SSF54427">
    <property type="entry name" value="NTF2-like"/>
    <property type="match status" value="1"/>
</dbReference>
<evidence type="ECO:0000256" key="3">
    <source>
        <dbReference type="SAM" id="MobiDB-lite"/>
    </source>
</evidence>
<keyword evidence="5" id="KW-1185">Reference proteome</keyword>
<dbReference type="GO" id="GO:0019380">
    <property type="term" value="P:3-phenylpropionate catabolic process"/>
    <property type="evidence" value="ECO:0007669"/>
    <property type="project" value="TreeGrafter"/>
</dbReference>
<organism evidence="4 5">
    <name type="scientific">Paraburkholderia piptadeniae</name>
    <dbReference type="NCBI Taxonomy" id="1701573"/>
    <lineage>
        <taxon>Bacteria</taxon>
        <taxon>Pseudomonadati</taxon>
        <taxon>Pseudomonadota</taxon>
        <taxon>Betaproteobacteria</taxon>
        <taxon>Burkholderiales</taxon>
        <taxon>Burkholderiaceae</taxon>
        <taxon>Paraburkholderia</taxon>
    </lineage>
</organism>
<comment type="similarity">
    <text evidence="1">Belongs to the bacterial ring-hydroxylating dioxygenase beta subunit family.</text>
</comment>
<keyword evidence="4" id="KW-0223">Dioxygenase</keyword>
<dbReference type="AlphaFoldDB" id="A0A1N7S033"/>
<proteinExistence type="inferred from homology"/>
<dbReference type="PANTHER" id="PTHR41534">
    <property type="entry name" value="BLR3401 PROTEIN"/>
    <property type="match status" value="1"/>
</dbReference>
<dbReference type="CDD" id="cd00667">
    <property type="entry name" value="ring_hydroxylating_dioxygenases_beta"/>
    <property type="match status" value="1"/>
</dbReference>
<sequence>MQTALPEQNAQHAPAMHRPKLPVPAPADVLAFLMLEADLLDAREFDAWLALYTRDAVYWVPAEAGDSNPEERISLFYDDRSILEDRVWRLGHPKMFSQNPPVRQVRVLATPVQQGEPAQDDRIVTRTKFVLFEHRLREQRMFGGEYEHTLVKQDGEWCIERKVVHLVNCDTVLWNIGVPL</sequence>
<feature type="region of interest" description="Disordered" evidence="3">
    <location>
        <begin position="1"/>
        <end position="20"/>
    </location>
</feature>
<evidence type="ECO:0000256" key="2">
    <source>
        <dbReference type="ARBA" id="ARBA00023002"/>
    </source>
</evidence>
<dbReference type="Proteomes" id="UP000195569">
    <property type="component" value="Unassembled WGS sequence"/>
</dbReference>
<dbReference type="RefSeq" id="WP_087734615.1">
    <property type="nucleotide sequence ID" value="NZ_CYGY02000025.1"/>
</dbReference>
<dbReference type="PANTHER" id="PTHR41534:SF2">
    <property type="entry name" value="3-PHENYLPROPIONATE_CINNAMIC ACID DIOXYGENASE SUBUNIT BETA"/>
    <property type="match status" value="1"/>
</dbReference>
<evidence type="ECO:0000313" key="5">
    <source>
        <dbReference type="Proteomes" id="UP000195569"/>
    </source>
</evidence>
<dbReference type="GO" id="GO:0051213">
    <property type="term" value="F:dioxygenase activity"/>
    <property type="evidence" value="ECO:0007669"/>
    <property type="project" value="UniProtKB-KW"/>
</dbReference>
<keyword evidence="2" id="KW-0560">Oxidoreductase</keyword>
<name>A0A1N7S033_9BURK</name>